<sequence length="245" mass="26071">MPSSRTSPASPREVTPSPVEPLPSSWSFDLSDAGAGEDLVAVGGDLRAGTILEAYRTGLFPMGLGENGDRPLGWWSPDPRGVLLPGGLHASRSLRKSLRHFEIRVDTAFGDVVAACADPSRSGRWITPEIADAYGELHALGWAHSIETWQDGELVGGLYGLAVGGLFAGESMFHRVTDASKAALVGLAGHVFADGDDRRLIDVQWATDHLRTLGIVDIPRSDYLERLALAITAPPPTFVPGCGPR</sequence>
<name>A0A849HBG5_9MICO</name>
<proteinExistence type="inferred from homology"/>
<dbReference type="EMBL" id="JABEPQ010000001">
    <property type="protein sequence ID" value="NNM45275.1"/>
    <property type="molecule type" value="Genomic_DNA"/>
</dbReference>
<dbReference type="Gene3D" id="3.30.70.3550">
    <property type="entry name" value="Leucyl/phenylalanyl-tRNA-protein transferase, N-terminal domain"/>
    <property type="match status" value="1"/>
</dbReference>
<dbReference type="EC" id="2.3.2.6" evidence="4"/>
<comment type="caution">
    <text evidence="6">The sequence shown here is derived from an EMBL/GenBank/DDBJ whole genome shotgun (WGS) entry which is preliminary data.</text>
</comment>
<keyword evidence="3 4" id="KW-0012">Acyltransferase</keyword>
<dbReference type="PANTHER" id="PTHR30098">
    <property type="entry name" value="LEUCYL/PHENYLALANYL-TRNA--PROTEIN TRANSFERASE"/>
    <property type="match status" value="1"/>
</dbReference>
<dbReference type="InterPro" id="IPR016181">
    <property type="entry name" value="Acyl_CoA_acyltransferase"/>
</dbReference>
<keyword evidence="2 4" id="KW-0808">Transferase</keyword>
<evidence type="ECO:0000256" key="4">
    <source>
        <dbReference type="HAMAP-Rule" id="MF_00688"/>
    </source>
</evidence>
<keyword evidence="7" id="KW-1185">Reference proteome</keyword>
<dbReference type="PANTHER" id="PTHR30098:SF2">
    <property type="entry name" value="LEUCYL_PHENYLALANYL-TRNA--PROTEIN TRANSFERASE"/>
    <property type="match status" value="1"/>
</dbReference>
<evidence type="ECO:0000256" key="3">
    <source>
        <dbReference type="ARBA" id="ARBA00023315"/>
    </source>
</evidence>
<dbReference type="InterPro" id="IPR004616">
    <property type="entry name" value="Leu/Phe-tRNA_Trfase"/>
</dbReference>
<dbReference type="InterPro" id="IPR042221">
    <property type="entry name" value="Leu/Phe-tRNA_Trfase_N"/>
</dbReference>
<evidence type="ECO:0000313" key="6">
    <source>
        <dbReference type="EMBL" id="NNM45275.1"/>
    </source>
</evidence>
<dbReference type="RefSeq" id="WP_171242314.1">
    <property type="nucleotide sequence ID" value="NZ_JABEPQ010000001.1"/>
</dbReference>
<dbReference type="InterPro" id="IPR042203">
    <property type="entry name" value="Leu/Phe-tRNA_Trfase_C"/>
</dbReference>
<evidence type="ECO:0000256" key="2">
    <source>
        <dbReference type="ARBA" id="ARBA00022679"/>
    </source>
</evidence>
<comment type="similarity">
    <text evidence="4">Belongs to the L/F-transferase family.</text>
</comment>
<dbReference type="HAMAP" id="MF_00688">
    <property type="entry name" value="Leu_Phe_trans"/>
    <property type="match status" value="1"/>
</dbReference>
<dbReference type="GO" id="GO:0030163">
    <property type="term" value="P:protein catabolic process"/>
    <property type="evidence" value="ECO:0007669"/>
    <property type="project" value="UniProtKB-UniRule"/>
</dbReference>
<evidence type="ECO:0000256" key="1">
    <source>
        <dbReference type="ARBA" id="ARBA00022490"/>
    </source>
</evidence>
<evidence type="ECO:0000313" key="7">
    <source>
        <dbReference type="Proteomes" id="UP000588586"/>
    </source>
</evidence>
<gene>
    <name evidence="4" type="primary">aat</name>
    <name evidence="6" type="ORF">HJG52_04560</name>
</gene>
<comment type="function">
    <text evidence="4">Functions in the N-end rule pathway of protein degradation where it conjugates Leu, Phe and, less efficiently, Met from aminoacyl-tRNAs to the N-termini of proteins containing an N-terminal arginine or lysine.</text>
</comment>
<comment type="subcellular location">
    <subcellularLocation>
        <location evidence="4">Cytoplasm</location>
    </subcellularLocation>
</comment>
<dbReference type="NCBIfam" id="TIGR00667">
    <property type="entry name" value="aat"/>
    <property type="match status" value="1"/>
</dbReference>
<dbReference type="Pfam" id="PF03588">
    <property type="entry name" value="Leu_Phe_trans"/>
    <property type="match status" value="1"/>
</dbReference>
<evidence type="ECO:0000256" key="5">
    <source>
        <dbReference type="SAM" id="MobiDB-lite"/>
    </source>
</evidence>
<reference evidence="6 7" key="1">
    <citation type="submission" date="2020-04" db="EMBL/GenBank/DDBJ databases">
        <title>Knoellia sp. isolate from air conditioner.</title>
        <authorList>
            <person name="Chea S."/>
            <person name="Kim D.-U."/>
        </authorList>
    </citation>
    <scope>NUCLEOTIDE SEQUENCE [LARGE SCALE GENOMIC DNA]</scope>
    <source>
        <strain evidence="6 7">DB2414S</strain>
    </source>
</reference>
<comment type="catalytic activity">
    <reaction evidence="4">
        <text>N-terminal L-lysyl-[protein] + L-leucyl-tRNA(Leu) = N-terminal L-leucyl-L-lysyl-[protein] + tRNA(Leu) + H(+)</text>
        <dbReference type="Rhea" id="RHEA:12340"/>
        <dbReference type="Rhea" id="RHEA-COMP:9613"/>
        <dbReference type="Rhea" id="RHEA-COMP:9622"/>
        <dbReference type="Rhea" id="RHEA-COMP:12670"/>
        <dbReference type="Rhea" id="RHEA-COMP:12671"/>
        <dbReference type="ChEBI" id="CHEBI:15378"/>
        <dbReference type="ChEBI" id="CHEBI:65249"/>
        <dbReference type="ChEBI" id="CHEBI:78442"/>
        <dbReference type="ChEBI" id="CHEBI:78494"/>
        <dbReference type="ChEBI" id="CHEBI:133043"/>
        <dbReference type="EC" id="2.3.2.6"/>
    </reaction>
</comment>
<dbReference type="Gene3D" id="3.40.630.70">
    <property type="entry name" value="Leucyl/phenylalanyl-tRNA-protein transferase, C-terminal domain"/>
    <property type="match status" value="1"/>
</dbReference>
<protein>
    <recommendedName>
        <fullName evidence="4">Leucyl/phenylalanyl-tRNA--protein transferase</fullName>
        <ecNumber evidence="4">2.3.2.6</ecNumber>
    </recommendedName>
    <alternativeName>
        <fullName evidence="4">L/F-transferase</fullName>
    </alternativeName>
    <alternativeName>
        <fullName evidence="4">Leucyltransferase</fullName>
    </alternativeName>
    <alternativeName>
        <fullName evidence="4">Phenyalanyltransferase</fullName>
    </alternativeName>
</protein>
<comment type="catalytic activity">
    <reaction evidence="4">
        <text>N-terminal L-arginyl-[protein] + L-leucyl-tRNA(Leu) = N-terminal L-leucyl-L-arginyl-[protein] + tRNA(Leu) + H(+)</text>
        <dbReference type="Rhea" id="RHEA:50416"/>
        <dbReference type="Rhea" id="RHEA-COMP:9613"/>
        <dbReference type="Rhea" id="RHEA-COMP:9622"/>
        <dbReference type="Rhea" id="RHEA-COMP:12672"/>
        <dbReference type="Rhea" id="RHEA-COMP:12673"/>
        <dbReference type="ChEBI" id="CHEBI:15378"/>
        <dbReference type="ChEBI" id="CHEBI:64719"/>
        <dbReference type="ChEBI" id="CHEBI:78442"/>
        <dbReference type="ChEBI" id="CHEBI:78494"/>
        <dbReference type="ChEBI" id="CHEBI:133044"/>
        <dbReference type="EC" id="2.3.2.6"/>
    </reaction>
</comment>
<comment type="catalytic activity">
    <reaction evidence="4">
        <text>L-phenylalanyl-tRNA(Phe) + an N-terminal L-alpha-aminoacyl-[protein] = an N-terminal L-phenylalanyl-L-alpha-aminoacyl-[protein] + tRNA(Phe)</text>
        <dbReference type="Rhea" id="RHEA:43632"/>
        <dbReference type="Rhea" id="RHEA-COMP:9668"/>
        <dbReference type="Rhea" id="RHEA-COMP:9699"/>
        <dbReference type="Rhea" id="RHEA-COMP:10636"/>
        <dbReference type="Rhea" id="RHEA-COMP:10637"/>
        <dbReference type="ChEBI" id="CHEBI:78442"/>
        <dbReference type="ChEBI" id="CHEBI:78531"/>
        <dbReference type="ChEBI" id="CHEBI:78597"/>
        <dbReference type="ChEBI" id="CHEBI:83561"/>
        <dbReference type="EC" id="2.3.2.6"/>
    </reaction>
</comment>
<accession>A0A849HBG5</accession>
<keyword evidence="1 4" id="KW-0963">Cytoplasm</keyword>
<dbReference type="Proteomes" id="UP000588586">
    <property type="component" value="Unassembled WGS sequence"/>
</dbReference>
<dbReference type="AlphaFoldDB" id="A0A849HBG5"/>
<feature type="region of interest" description="Disordered" evidence="5">
    <location>
        <begin position="1"/>
        <end position="25"/>
    </location>
</feature>
<organism evidence="6 7">
    <name type="scientific">Knoellia koreensis</name>
    <dbReference type="NCBI Taxonomy" id="2730921"/>
    <lineage>
        <taxon>Bacteria</taxon>
        <taxon>Bacillati</taxon>
        <taxon>Actinomycetota</taxon>
        <taxon>Actinomycetes</taxon>
        <taxon>Micrococcales</taxon>
        <taxon>Intrasporangiaceae</taxon>
        <taxon>Knoellia</taxon>
    </lineage>
</organism>
<dbReference type="GO" id="GO:0008914">
    <property type="term" value="F:leucyl-tRNA--protein transferase activity"/>
    <property type="evidence" value="ECO:0007669"/>
    <property type="project" value="UniProtKB-UniRule"/>
</dbReference>
<dbReference type="SUPFAM" id="SSF55729">
    <property type="entry name" value="Acyl-CoA N-acyltransferases (Nat)"/>
    <property type="match status" value="1"/>
</dbReference>
<dbReference type="GO" id="GO:0005737">
    <property type="term" value="C:cytoplasm"/>
    <property type="evidence" value="ECO:0007669"/>
    <property type="project" value="UniProtKB-SubCell"/>
</dbReference>